<dbReference type="InterPro" id="IPR011711">
    <property type="entry name" value="GntR_C"/>
</dbReference>
<dbReference type="InterPro" id="IPR036390">
    <property type="entry name" value="WH_DNA-bd_sf"/>
</dbReference>
<name>A0A157ZS18_9BURK</name>
<dbReference type="EMBL" id="FCOE02000003">
    <property type="protein sequence ID" value="SAK48276.1"/>
    <property type="molecule type" value="Genomic_DNA"/>
</dbReference>
<dbReference type="OrthoDB" id="9799812at2"/>
<evidence type="ECO:0000256" key="2">
    <source>
        <dbReference type="ARBA" id="ARBA00023125"/>
    </source>
</evidence>
<keyword evidence="2" id="KW-0238">DNA-binding</keyword>
<keyword evidence="1" id="KW-0805">Transcription regulation</keyword>
<dbReference type="Gene3D" id="1.20.120.530">
    <property type="entry name" value="GntR ligand-binding domain-like"/>
    <property type="match status" value="1"/>
</dbReference>
<dbReference type="Proteomes" id="UP000054911">
    <property type="component" value="Unassembled WGS sequence"/>
</dbReference>
<protein>
    <submittedName>
        <fullName evidence="5">GntR family transcriptional regulator</fullName>
    </submittedName>
</protein>
<feature type="domain" description="HTH gntR-type" evidence="4">
    <location>
        <begin position="13"/>
        <end position="80"/>
    </location>
</feature>
<evidence type="ECO:0000313" key="6">
    <source>
        <dbReference type="Proteomes" id="UP000054911"/>
    </source>
</evidence>
<sequence length="234" mass="25736">MPSKNRIVPVSKLSVEAQATENLRQYVLSGAIKPGEKLTEVALADEMGVARATLRFGLNRLAAEGLLVKTPYTSWEVRTLTADDAWELWTLRAGLEGLAVRLAADNMGPRLREKFQFAFDELVEACNSGSSVEASEKDLGLHRTIVNSLGHSRLADQYKLVEQQVRMYINICNTLMGSDLPAVVDQHVPMMEALFRGDGIKAAHEAWVHNESEGGKLVAYLQQRAKMEAAGATQ</sequence>
<dbReference type="AlphaFoldDB" id="A0A157ZS18"/>
<accession>A0A157ZS18</accession>
<dbReference type="PANTHER" id="PTHR43537">
    <property type="entry name" value="TRANSCRIPTIONAL REGULATOR, GNTR FAMILY"/>
    <property type="match status" value="1"/>
</dbReference>
<keyword evidence="6" id="KW-1185">Reference proteome</keyword>
<dbReference type="Pfam" id="PF07729">
    <property type="entry name" value="FCD"/>
    <property type="match status" value="1"/>
</dbReference>
<dbReference type="SUPFAM" id="SSF48008">
    <property type="entry name" value="GntR ligand-binding domain-like"/>
    <property type="match status" value="1"/>
</dbReference>
<dbReference type="Pfam" id="PF00392">
    <property type="entry name" value="GntR"/>
    <property type="match status" value="1"/>
</dbReference>
<keyword evidence="3" id="KW-0804">Transcription</keyword>
<dbReference type="SUPFAM" id="SSF46785">
    <property type="entry name" value="Winged helix' DNA-binding domain"/>
    <property type="match status" value="1"/>
</dbReference>
<dbReference type="InterPro" id="IPR000524">
    <property type="entry name" value="Tscrpt_reg_HTH_GntR"/>
</dbReference>
<dbReference type="RefSeq" id="WP_061173747.1">
    <property type="nucleotide sequence ID" value="NZ_FCOE02000003.1"/>
</dbReference>
<gene>
    <name evidence="5" type="ORF">AWB80_01203</name>
</gene>
<dbReference type="Gene3D" id="1.10.10.10">
    <property type="entry name" value="Winged helix-like DNA-binding domain superfamily/Winged helix DNA-binding domain"/>
    <property type="match status" value="1"/>
</dbReference>
<organism evidence="5 6">
    <name type="scientific">Caballeronia pedi</name>
    <dbReference type="NCBI Taxonomy" id="1777141"/>
    <lineage>
        <taxon>Bacteria</taxon>
        <taxon>Pseudomonadati</taxon>
        <taxon>Pseudomonadota</taxon>
        <taxon>Betaproteobacteria</taxon>
        <taxon>Burkholderiales</taxon>
        <taxon>Burkholderiaceae</taxon>
        <taxon>Caballeronia</taxon>
    </lineage>
</organism>
<evidence type="ECO:0000256" key="1">
    <source>
        <dbReference type="ARBA" id="ARBA00023015"/>
    </source>
</evidence>
<evidence type="ECO:0000256" key="3">
    <source>
        <dbReference type="ARBA" id="ARBA00023163"/>
    </source>
</evidence>
<dbReference type="PROSITE" id="PS50949">
    <property type="entry name" value="HTH_GNTR"/>
    <property type="match status" value="1"/>
</dbReference>
<dbReference type="STRING" id="1777141.AWB80_01203"/>
<proteinExistence type="predicted"/>
<dbReference type="InterPro" id="IPR036388">
    <property type="entry name" value="WH-like_DNA-bd_sf"/>
</dbReference>
<dbReference type="InterPro" id="IPR008920">
    <property type="entry name" value="TF_FadR/GntR_C"/>
</dbReference>
<comment type="caution">
    <text evidence="5">The sequence shown here is derived from an EMBL/GenBank/DDBJ whole genome shotgun (WGS) entry which is preliminary data.</text>
</comment>
<dbReference type="GO" id="GO:0003700">
    <property type="term" value="F:DNA-binding transcription factor activity"/>
    <property type="evidence" value="ECO:0007669"/>
    <property type="project" value="InterPro"/>
</dbReference>
<dbReference type="GO" id="GO:0003677">
    <property type="term" value="F:DNA binding"/>
    <property type="evidence" value="ECO:0007669"/>
    <property type="project" value="UniProtKB-KW"/>
</dbReference>
<evidence type="ECO:0000313" key="5">
    <source>
        <dbReference type="EMBL" id="SAK48276.1"/>
    </source>
</evidence>
<evidence type="ECO:0000259" key="4">
    <source>
        <dbReference type="PROSITE" id="PS50949"/>
    </source>
</evidence>
<dbReference type="PANTHER" id="PTHR43537:SF24">
    <property type="entry name" value="GLUCONATE OPERON TRANSCRIPTIONAL REPRESSOR"/>
    <property type="match status" value="1"/>
</dbReference>
<dbReference type="SMART" id="SM00895">
    <property type="entry name" value="FCD"/>
    <property type="match status" value="1"/>
</dbReference>
<reference evidence="5" key="1">
    <citation type="submission" date="2016-01" db="EMBL/GenBank/DDBJ databases">
        <authorList>
            <person name="Peeters C."/>
        </authorList>
    </citation>
    <scope>NUCLEOTIDE SEQUENCE [LARGE SCALE GENOMIC DNA]</scope>
    <source>
        <strain evidence="5">LMG 29323</strain>
    </source>
</reference>